<evidence type="ECO:0000313" key="8">
    <source>
        <dbReference type="Proteomes" id="UP000243459"/>
    </source>
</evidence>
<dbReference type="InterPro" id="IPR050295">
    <property type="entry name" value="Plant_2OG-oxidoreductases"/>
</dbReference>
<gene>
    <name evidence="7" type="ORF">A4U43_C03F31590</name>
</gene>
<evidence type="ECO:0000256" key="1">
    <source>
        <dbReference type="ARBA" id="ARBA00008056"/>
    </source>
</evidence>
<evidence type="ECO:0000259" key="6">
    <source>
        <dbReference type="PROSITE" id="PS51471"/>
    </source>
</evidence>
<dbReference type="PROSITE" id="PS51471">
    <property type="entry name" value="FE2OG_OXY"/>
    <property type="match status" value="1"/>
</dbReference>
<protein>
    <recommendedName>
        <fullName evidence="6">Fe2OG dioxygenase domain-containing protein</fullName>
    </recommendedName>
</protein>
<dbReference type="Pfam" id="PF14226">
    <property type="entry name" value="DIOX_N"/>
    <property type="match status" value="1"/>
</dbReference>
<dbReference type="InterPro" id="IPR026992">
    <property type="entry name" value="DIOX_N"/>
</dbReference>
<comment type="similarity">
    <text evidence="1 5">Belongs to the iron/ascorbate-dependent oxidoreductase family.</text>
</comment>
<keyword evidence="4 5" id="KW-0408">Iron</keyword>
<organism evidence="7 8">
    <name type="scientific">Asparagus officinalis</name>
    <name type="common">Garden asparagus</name>
    <dbReference type="NCBI Taxonomy" id="4686"/>
    <lineage>
        <taxon>Eukaryota</taxon>
        <taxon>Viridiplantae</taxon>
        <taxon>Streptophyta</taxon>
        <taxon>Embryophyta</taxon>
        <taxon>Tracheophyta</taxon>
        <taxon>Spermatophyta</taxon>
        <taxon>Magnoliopsida</taxon>
        <taxon>Liliopsida</taxon>
        <taxon>Asparagales</taxon>
        <taxon>Asparagaceae</taxon>
        <taxon>Asparagoideae</taxon>
        <taxon>Asparagus</taxon>
    </lineage>
</organism>
<sequence length="365" mass="41437">MGIEAENVSTIIAGEEIKFGKSIPVDSVQEIVRKDPENIPEIYLREMQGSVVPHLSLEIPVIDLSLLSEADEGELSRLDIACREWGFFQVINHGISPEVLQNLKSVVSKFFELPFEQKKKYSMATDDIQGYGQLYVVSEQQKLDWADVFALLIYPMKLRNMSYWPSELTSFAEAVEVYSMEANRVSKELISAISKLMGMEKDELWRIHNEVMQAMRVNYYPTCCNPDKVVGVSPHSDSSTLTVLLQDDEVTGLQVRHHGGWVPVKPIPNALVLNVGDALEVFSNGRYKSIEHRAMTNKSAPRISIASFICPQDNVELMPPDAGAHRRHRHKPKYKKIAYGEYLRSTMRRKLNGKSNIELIKLDEE</sequence>
<dbReference type="Pfam" id="PF03171">
    <property type="entry name" value="2OG-FeII_Oxy"/>
    <property type="match status" value="1"/>
</dbReference>
<keyword evidence="8" id="KW-1185">Reference proteome</keyword>
<evidence type="ECO:0000256" key="5">
    <source>
        <dbReference type="RuleBase" id="RU003682"/>
    </source>
</evidence>
<dbReference type="PANTHER" id="PTHR47991">
    <property type="entry name" value="OXOGLUTARATE/IRON-DEPENDENT DIOXYGENASE"/>
    <property type="match status" value="1"/>
</dbReference>
<keyword evidence="3 5" id="KW-0560">Oxidoreductase</keyword>
<dbReference type="InterPro" id="IPR005123">
    <property type="entry name" value="Oxoglu/Fe-dep_dioxygenase_dom"/>
</dbReference>
<dbReference type="EMBL" id="CM007383">
    <property type="protein sequence ID" value="ONK76737.1"/>
    <property type="molecule type" value="Genomic_DNA"/>
</dbReference>
<keyword evidence="2 5" id="KW-0479">Metal-binding</keyword>
<dbReference type="OMA" id="FQVPQRY"/>
<dbReference type="Gene3D" id="2.60.120.330">
    <property type="entry name" value="B-lactam Antibiotic, Isopenicillin N Synthase, Chain"/>
    <property type="match status" value="1"/>
</dbReference>
<dbReference type="SUPFAM" id="SSF51197">
    <property type="entry name" value="Clavaminate synthase-like"/>
    <property type="match status" value="1"/>
</dbReference>
<dbReference type="InterPro" id="IPR027443">
    <property type="entry name" value="IPNS-like_sf"/>
</dbReference>
<dbReference type="FunFam" id="2.60.120.330:FF:000079">
    <property type="entry name" value="Protein SRG1"/>
    <property type="match status" value="1"/>
</dbReference>
<evidence type="ECO:0000256" key="3">
    <source>
        <dbReference type="ARBA" id="ARBA00023002"/>
    </source>
</evidence>
<proteinExistence type="inferred from homology"/>
<evidence type="ECO:0000313" key="7">
    <source>
        <dbReference type="EMBL" id="ONK76737.1"/>
    </source>
</evidence>
<evidence type="ECO:0000256" key="4">
    <source>
        <dbReference type="ARBA" id="ARBA00023004"/>
    </source>
</evidence>
<dbReference type="Proteomes" id="UP000243459">
    <property type="component" value="Chromosome 3"/>
</dbReference>
<dbReference type="GO" id="GO:0016491">
    <property type="term" value="F:oxidoreductase activity"/>
    <property type="evidence" value="ECO:0007669"/>
    <property type="project" value="UniProtKB-KW"/>
</dbReference>
<accession>A0A5P1FH47</accession>
<feature type="domain" description="Fe2OG dioxygenase" evidence="6">
    <location>
        <begin position="210"/>
        <end position="311"/>
    </location>
</feature>
<dbReference type="GO" id="GO:0046872">
    <property type="term" value="F:metal ion binding"/>
    <property type="evidence" value="ECO:0007669"/>
    <property type="project" value="UniProtKB-KW"/>
</dbReference>
<reference evidence="8" key="1">
    <citation type="journal article" date="2017" name="Nat. Commun.">
        <title>The asparagus genome sheds light on the origin and evolution of a young Y chromosome.</title>
        <authorList>
            <person name="Harkess A."/>
            <person name="Zhou J."/>
            <person name="Xu C."/>
            <person name="Bowers J.E."/>
            <person name="Van der Hulst R."/>
            <person name="Ayyampalayam S."/>
            <person name="Mercati F."/>
            <person name="Riccardi P."/>
            <person name="McKain M.R."/>
            <person name="Kakrana A."/>
            <person name="Tang H."/>
            <person name="Ray J."/>
            <person name="Groenendijk J."/>
            <person name="Arikit S."/>
            <person name="Mathioni S.M."/>
            <person name="Nakano M."/>
            <person name="Shan H."/>
            <person name="Telgmann-Rauber A."/>
            <person name="Kanno A."/>
            <person name="Yue Z."/>
            <person name="Chen H."/>
            <person name="Li W."/>
            <person name="Chen Y."/>
            <person name="Xu X."/>
            <person name="Zhang Y."/>
            <person name="Luo S."/>
            <person name="Chen H."/>
            <person name="Gao J."/>
            <person name="Mao Z."/>
            <person name="Pires J.C."/>
            <person name="Luo M."/>
            <person name="Kudrna D."/>
            <person name="Wing R.A."/>
            <person name="Meyers B.C."/>
            <person name="Yi K."/>
            <person name="Kong H."/>
            <person name="Lavrijsen P."/>
            <person name="Sunseri F."/>
            <person name="Falavigna A."/>
            <person name="Ye Y."/>
            <person name="Leebens-Mack J.H."/>
            <person name="Chen G."/>
        </authorList>
    </citation>
    <scope>NUCLEOTIDE SEQUENCE [LARGE SCALE GENOMIC DNA]</scope>
    <source>
        <strain evidence="8">cv. DH0086</strain>
    </source>
</reference>
<name>A0A5P1FH47_ASPOF</name>
<dbReference type="InterPro" id="IPR044861">
    <property type="entry name" value="IPNS-like_FE2OG_OXY"/>
</dbReference>
<dbReference type="Gramene" id="ONK76737">
    <property type="protein sequence ID" value="ONK76737"/>
    <property type="gene ID" value="A4U43_C03F31590"/>
</dbReference>
<dbReference type="AlphaFoldDB" id="A0A5P1FH47"/>
<dbReference type="PRINTS" id="PR00682">
    <property type="entry name" value="IPNSYNTHASE"/>
</dbReference>
<evidence type="ECO:0000256" key="2">
    <source>
        <dbReference type="ARBA" id="ARBA00022723"/>
    </source>
</evidence>